<evidence type="ECO:0000256" key="9">
    <source>
        <dbReference type="ARBA" id="ARBA00049243"/>
    </source>
</evidence>
<dbReference type="PATRIC" id="fig|1423743.5.peg.341"/>
<evidence type="ECO:0000256" key="1">
    <source>
        <dbReference type="ARBA" id="ARBA00001947"/>
    </source>
</evidence>
<evidence type="ECO:0000313" key="12">
    <source>
        <dbReference type="EMBL" id="KRM07852.1"/>
    </source>
</evidence>
<dbReference type="Gene3D" id="3.90.180.10">
    <property type="entry name" value="Medium-chain alcohol dehydrogenases, catalytic domain"/>
    <property type="match status" value="1"/>
</dbReference>
<dbReference type="InterPro" id="IPR011032">
    <property type="entry name" value="GroES-like_sf"/>
</dbReference>
<keyword evidence="6" id="KW-0560">Oxidoreductase</keyword>
<organism evidence="12 13">
    <name type="scientific">Lentilactobacillus farraginis DSM 18382 = JCM 14108</name>
    <dbReference type="NCBI Taxonomy" id="1423743"/>
    <lineage>
        <taxon>Bacteria</taxon>
        <taxon>Bacillati</taxon>
        <taxon>Bacillota</taxon>
        <taxon>Bacilli</taxon>
        <taxon>Lactobacillales</taxon>
        <taxon>Lactobacillaceae</taxon>
        <taxon>Lentilactobacillus</taxon>
    </lineage>
</organism>
<evidence type="ECO:0000256" key="7">
    <source>
        <dbReference type="ARBA" id="ARBA00023027"/>
    </source>
</evidence>
<keyword evidence="4" id="KW-0479">Metal-binding</keyword>
<dbReference type="PANTHER" id="PTHR42940:SF8">
    <property type="entry name" value="VACUOLAR PROTEIN SORTING-ASSOCIATED PROTEIN 11"/>
    <property type="match status" value="1"/>
</dbReference>
<dbReference type="SMART" id="SM00829">
    <property type="entry name" value="PKS_ER"/>
    <property type="match status" value="1"/>
</dbReference>
<sequence length="383" mass="41544">MGNKLKSFLIKEFQIQIEVIYMNMTTASTKTNLNEQSMAAEDIPTEMRAWEVVKPGPIDSDPSPLKFTTKPVPTPKQGEVLVRVIACGVCHTDLHVTEGDLPVHQEHVTPGHEIVGKVVKNGPGTSRFNLGDRVGVPWLRWTCGVCEYCRAGKENLCPNSLYTGWDHDGGYAEYVTVPEGFAYRIPERFDSLTAAPLLCAGIIGYRAFERANVPAGGRLGLYGFGGSAHLTAQIAMAQGIEVHVLTRGKDARKFALKLGAASANGAYDLPPVKLDSAIIYAPVGDIVPKALEALKPGGTLAMAGIHSTDIPQLTYTEHIFHEKNLTSVESNTRRDGEEFLTLADRLDIHPEIHEYPLAKADEALKYVAAGDIQGACVLRVSEG</sequence>
<evidence type="ECO:0000256" key="3">
    <source>
        <dbReference type="ARBA" id="ARBA00013190"/>
    </source>
</evidence>
<comment type="caution">
    <text evidence="12">The sequence shown here is derived from an EMBL/GenBank/DDBJ whole genome shotgun (WGS) entry which is preliminary data.</text>
</comment>
<name>A0A0R1W0Q7_9LACO</name>
<reference evidence="12 13" key="1">
    <citation type="journal article" date="2015" name="Genome Announc.">
        <title>Expanding the biotechnology potential of lactobacilli through comparative genomics of 213 strains and associated genera.</title>
        <authorList>
            <person name="Sun Z."/>
            <person name="Harris H.M."/>
            <person name="McCann A."/>
            <person name="Guo C."/>
            <person name="Argimon S."/>
            <person name="Zhang W."/>
            <person name="Yang X."/>
            <person name="Jeffery I.B."/>
            <person name="Cooney J.C."/>
            <person name="Kagawa T.F."/>
            <person name="Liu W."/>
            <person name="Song Y."/>
            <person name="Salvetti E."/>
            <person name="Wrobel A."/>
            <person name="Rasinkangas P."/>
            <person name="Parkhill J."/>
            <person name="Rea M.C."/>
            <person name="O'Sullivan O."/>
            <person name="Ritari J."/>
            <person name="Douillard F.P."/>
            <person name="Paul Ross R."/>
            <person name="Yang R."/>
            <person name="Briner A.E."/>
            <person name="Felis G.E."/>
            <person name="de Vos W.M."/>
            <person name="Barrangou R."/>
            <person name="Klaenhammer T.R."/>
            <person name="Caufield P.W."/>
            <person name="Cui Y."/>
            <person name="Zhang H."/>
            <person name="O'Toole P.W."/>
        </authorList>
    </citation>
    <scope>NUCLEOTIDE SEQUENCE [LARGE SCALE GENOMIC DNA]</scope>
    <source>
        <strain evidence="12 13">DSM 18382</strain>
    </source>
</reference>
<dbReference type="GO" id="GO:0004022">
    <property type="term" value="F:alcohol dehydrogenase (NAD+) activity"/>
    <property type="evidence" value="ECO:0007669"/>
    <property type="project" value="UniProtKB-EC"/>
</dbReference>
<dbReference type="GO" id="GO:0005737">
    <property type="term" value="C:cytoplasm"/>
    <property type="evidence" value="ECO:0007669"/>
    <property type="project" value="TreeGrafter"/>
</dbReference>
<comment type="catalytic activity">
    <reaction evidence="9">
        <text>a primary alcohol + NAD(+) = an aldehyde + NADH + H(+)</text>
        <dbReference type="Rhea" id="RHEA:10736"/>
        <dbReference type="ChEBI" id="CHEBI:15378"/>
        <dbReference type="ChEBI" id="CHEBI:15734"/>
        <dbReference type="ChEBI" id="CHEBI:17478"/>
        <dbReference type="ChEBI" id="CHEBI:57540"/>
        <dbReference type="ChEBI" id="CHEBI:57945"/>
        <dbReference type="EC" id="1.1.1.1"/>
    </reaction>
</comment>
<dbReference type="Pfam" id="PF08240">
    <property type="entry name" value="ADH_N"/>
    <property type="match status" value="1"/>
</dbReference>
<evidence type="ECO:0000256" key="5">
    <source>
        <dbReference type="ARBA" id="ARBA00022833"/>
    </source>
</evidence>
<evidence type="ECO:0000313" key="13">
    <source>
        <dbReference type="Proteomes" id="UP000051966"/>
    </source>
</evidence>
<proteinExistence type="inferred from homology"/>
<dbReference type="SUPFAM" id="SSF50129">
    <property type="entry name" value="GroES-like"/>
    <property type="match status" value="1"/>
</dbReference>
<dbReference type="InterPro" id="IPR020843">
    <property type="entry name" value="ER"/>
</dbReference>
<gene>
    <name evidence="12" type="ORF">FD41_GL000330</name>
</gene>
<dbReference type="AlphaFoldDB" id="A0A0R1W0Q7"/>
<comment type="similarity">
    <text evidence="2">Belongs to the zinc-containing alcohol dehydrogenase family.</text>
</comment>
<accession>A0A0R1W0Q7</accession>
<evidence type="ECO:0000256" key="10">
    <source>
        <dbReference type="ARBA" id="ARBA00068251"/>
    </source>
</evidence>
<dbReference type="EMBL" id="AZFY01000092">
    <property type="protein sequence ID" value="KRM07852.1"/>
    <property type="molecule type" value="Genomic_DNA"/>
</dbReference>
<protein>
    <recommendedName>
        <fullName evidence="10">Probable alcohol dehydrogenase AdhA</fullName>
        <ecNumber evidence="3">1.1.1.1</ecNumber>
    </recommendedName>
</protein>
<dbReference type="NCBIfam" id="TIGR02822">
    <property type="entry name" value="adh_fam_2"/>
    <property type="match status" value="1"/>
</dbReference>
<feature type="domain" description="Enoyl reductase (ER)" evidence="11">
    <location>
        <begin position="60"/>
        <end position="378"/>
    </location>
</feature>
<keyword evidence="5" id="KW-0862">Zinc</keyword>
<dbReference type="InterPro" id="IPR013154">
    <property type="entry name" value="ADH-like_N"/>
</dbReference>
<evidence type="ECO:0000256" key="6">
    <source>
        <dbReference type="ARBA" id="ARBA00023002"/>
    </source>
</evidence>
<evidence type="ECO:0000256" key="2">
    <source>
        <dbReference type="ARBA" id="ARBA00008072"/>
    </source>
</evidence>
<keyword evidence="13" id="KW-1185">Reference proteome</keyword>
<dbReference type="Gene3D" id="3.40.50.720">
    <property type="entry name" value="NAD(P)-binding Rossmann-like Domain"/>
    <property type="match status" value="1"/>
</dbReference>
<evidence type="ECO:0000256" key="8">
    <source>
        <dbReference type="ARBA" id="ARBA00049164"/>
    </source>
</evidence>
<dbReference type="GO" id="GO:0046872">
    <property type="term" value="F:metal ion binding"/>
    <property type="evidence" value="ECO:0007669"/>
    <property type="project" value="UniProtKB-KW"/>
</dbReference>
<evidence type="ECO:0000259" key="11">
    <source>
        <dbReference type="SMART" id="SM00829"/>
    </source>
</evidence>
<dbReference type="PANTHER" id="PTHR42940">
    <property type="entry name" value="ALCOHOL DEHYDROGENASE 1-RELATED"/>
    <property type="match status" value="1"/>
</dbReference>
<dbReference type="Proteomes" id="UP000051966">
    <property type="component" value="Unassembled WGS sequence"/>
</dbReference>
<comment type="cofactor">
    <cofactor evidence="1">
        <name>Zn(2+)</name>
        <dbReference type="ChEBI" id="CHEBI:29105"/>
    </cofactor>
</comment>
<dbReference type="SUPFAM" id="SSF51735">
    <property type="entry name" value="NAD(P)-binding Rossmann-fold domains"/>
    <property type="match status" value="1"/>
</dbReference>
<dbReference type="FunFam" id="3.40.50.720:FF:000275">
    <property type="entry name" value="Alcohol dehydrogenase AdhA"/>
    <property type="match status" value="1"/>
</dbReference>
<comment type="catalytic activity">
    <reaction evidence="8">
        <text>a secondary alcohol + NAD(+) = a ketone + NADH + H(+)</text>
        <dbReference type="Rhea" id="RHEA:10740"/>
        <dbReference type="ChEBI" id="CHEBI:15378"/>
        <dbReference type="ChEBI" id="CHEBI:17087"/>
        <dbReference type="ChEBI" id="CHEBI:35681"/>
        <dbReference type="ChEBI" id="CHEBI:57540"/>
        <dbReference type="ChEBI" id="CHEBI:57945"/>
        <dbReference type="EC" id="1.1.1.1"/>
    </reaction>
</comment>
<dbReference type="InterPro" id="IPR014187">
    <property type="entry name" value="ADH_Zn_typ-2"/>
</dbReference>
<dbReference type="CDD" id="cd08298">
    <property type="entry name" value="CAD2"/>
    <property type="match status" value="1"/>
</dbReference>
<dbReference type="InterPro" id="IPR036291">
    <property type="entry name" value="NAD(P)-bd_dom_sf"/>
</dbReference>
<keyword evidence="7" id="KW-0520">NAD</keyword>
<dbReference type="EC" id="1.1.1.1" evidence="3"/>
<evidence type="ECO:0000256" key="4">
    <source>
        <dbReference type="ARBA" id="ARBA00022723"/>
    </source>
</evidence>